<evidence type="ECO:0000313" key="2">
    <source>
        <dbReference type="EMBL" id="AJF98307.1"/>
    </source>
</evidence>
<proteinExistence type="predicted"/>
<reference evidence="2 3" key="1">
    <citation type="journal article" date="2015" name="Parasitol. Res.">
        <title>Viruses in close associations with free-living amoebae.</title>
        <authorList>
            <person name="Scheid P."/>
        </authorList>
    </citation>
    <scope>NUCLEOTIDE SEQUENCE [LARGE SCALE GENOMIC DNA]</scope>
    <source>
        <strain evidence="2">KlaHel</strain>
    </source>
</reference>
<name>A0A0B5JET5_9VIRU</name>
<protein>
    <submittedName>
        <fullName evidence="2">Uncharacterized protein</fullName>
    </submittedName>
</protein>
<accession>A0A0B5JET5</accession>
<dbReference type="RefSeq" id="YP_009120542.1">
    <property type="nucleotide sequence ID" value="NC_026440.1"/>
</dbReference>
<feature type="region of interest" description="Disordered" evidence="1">
    <location>
        <begin position="91"/>
        <end position="120"/>
    </location>
</feature>
<organism evidence="2 3">
    <name type="scientific">Pandoravirus inopinatum</name>
    <dbReference type="NCBI Taxonomy" id="1605721"/>
    <lineage>
        <taxon>Viruses</taxon>
        <taxon>Pandoravirus</taxon>
    </lineage>
</organism>
<dbReference type="Proteomes" id="UP000202511">
    <property type="component" value="Segment"/>
</dbReference>
<dbReference type="EMBL" id="KP136319">
    <property type="protein sequence ID" value="AJF98307.1"/>
    <property type="molecule type" value="Genomic_DNA"/>
</dbReference>
<dbReference type="KEGG" id="vg:23463224"/>
<evidence type="ECO:0000313" key="3">
    <source>
        <dbReference type="Proteomes" id="UP000202511"/>
    </source>
</evidence>
<dbReference type="GeneID" id="23463224"/>
<feature type="compositionally biased region" description="Basic and acidic residues" evidence="1">
    <location>
        <begin position="105"/>
        <end position="120"/>
    </location>
</feature>
<sequence>MSVAGVAGHLFIETVLHRRMSVHVVEHAPGGVTGARRLLPVSVARHVAVRRAIGLKPAVDDRVVASAASVERALWDDSRAMRCAVTMAIQRARRSSVSPKTASGGHDEHGDRDEGAASRR</sequence>
<evidence type="ECO:0000256" key="1">
    <source>
        <dbReference type="SAM" id="MobiDB-lite"/>
    </source>
</evidence>